<dbReference type="InterPro" id="IPR039425">
    <property type="entry name" value="RNA_pol_sigma-70-like"/>
</dbReference>
<name>A0ABQ6E4L5_9GAMM</name>
<evidence type="ECO:0000313" key="10">
    <source>
        <dbReference type="Proteomes" id="UP001157353"/>
    </source>
</evidence>
<dbReference type="InterPro" id="IPR036388">
    <property type="entry name" value="WH-like_DNA-bd_sf"/>
</dbReference>
<evidence type="ECO:0000256" key="3">
    <source>
        <dbReference type="ARBA" id="ARBA00023082"/>
    </source>
</evidence>
<dbReference type="InterPro" id="IPR013249">
    <property type="entry name" value="RNA_pol_sigma70_r4_t2"/>
</dbReference>
<dbReference type="PANTHER" id="PTHR43133">
    <property type="entry name" value="RNA POLYMERASE ECF-TYPE SIGMA FACTO"/>
    <property type="match status" value="1"/>
</dbReference>
<dbReference type="Gene3D" id="1.10.10.10">
    <property type="entry name" value="Winged helix-like DNA-binding domain superfamily/Winged helix DNA-binding domain"/>
    <property type="match status" value="1"/>
</dbReference>
<evidence type="ECO:0000259" key="7">
    <source>
        <dbReference type="Pfam" id="PF04542"/>
    </source>
</evidence>
<dbReference type="Pfam" id="PF08281">
    <property type="entry name" value="Sigma70_r4_2"/>
    <property type="match status" value="1"/>
</dbReference>
<dbReference type="InterPro" id="IPR013325">
    <property type="entry name" value="RNA_pol_sigma_r2"/>
</dbReference>
<feature type="domain" description="RNA polymerase sigma-70 region 2" evidence="7">
    <location>
        <begin position="35"/>
        <end position="101"/>
    </location>
</feature>
<evidence type="ECO:0000313" key="9">
    <source>
        <dbReference type="EMBL" id="GLS91936.1"/>
    </source>
</evidence>
<dbReference type="PANTHER" id="PTHR43133:SF62">
    <property type="entry name" value="RNA POLYMERASE SIGMA FACTOR SIGZ"/>
    <property type="match status" value="1"/>
</dbReference>
<keyword evidence="4 6" id="KW-0238">DNA-binding</keyword>
<dbReference type="SUPFAM" id="SSF88946">
    <property type="entry name" value="Sigma2 domain of RNA polymerase sigma factors"/>
    <property type="match status" value="1"/>
</dbReference>
<dbReference type="NCBIfam" id="TIGR02937">
    <property type="entry name" value="sigma70-ECF"/>
    <property type="match status" value="1"/>
</dbReference>
<dbReference type="SUPFAM" id="SSF88659">
    <property type="entry name" value="Sigma3 and sigma4 domains of RNA polymerase sigma factors"/>
    <property type="match status" value="1"/>
</dbReference>
<accession>A0ABQ6E4L5</accession>
<dbReference type="EMBL" id="BSPQ01000016">
    <property type="protein sequence ID" value="GLS91936.1"/>
    <property type="molecule type" value="Genomic_DNA"/>
</dbReference>
<dbReference type="InterPro" id="IPR013324">
    <property type="entry name" value="RNA_pol_sigma_r3/r4-like"/>
</dbReference>
<proteinExistence type="inferred from homology"/>
<dbReference type="Pfam" id="PF04542">
    <property type="entry name" value="Sigma70_r2"/>
    <property type="match status" value="1"/>
</dbReference>
<dbReference type="CDD" id="cd06171">
    <property type="entry name" value="Sigma70_r4"/>
    <property type="match status" value="1"/>
</dbReference>
<keyword evidence="2 6" id="KW-0805">Transcription regulation</keyword>
<evidence type="ECO:0000256" key="4">
    <source>
        <dbReference type="ARBA" id="ARBA00023125"/>
    </source>
</evidence>
<dbReference type="InterPro" id="IPR007627">
    <property type="entry name" value="RNA_pol_sigma70_r2"/>
</dbReference>
<evidence type="ECO:0000256" key="1">
    <source>
        <dbReference type="ARBA" id="ARBA00010641"/>
    </source>
</evidence>
<sequence length="192" mass="22356">MNKLNTISENDENDSIQKALCDVANHQDKKAFEILFKHFSPKIRAFGLQRFRQEAQALELVQETMLLVWRKATLFNAEKGKATTWIYTIMRNHCFDMLRKKMTQKEDQVSDDLWPMLEDEEVIEEDHLLSRNLIAHINSLPKPQRDVVEALYIKELSQPEVASLLKIPLGTVKSRLRLALSKLKTTLEVDHD</sequence>
<evidence type="ECO:0000259" key="8">
    <source>
        <dbReference type="Pfam" id="PF08281"/>
    </source>
</evidence>
<dbReference type="PROSITE" id="PS01063">
    <property type="entry name" value="SIGMA70_ECF"/>
    <property type="match status" value="1"/>
</dbReference>
<protein>
    <recommendedName>
        <fullName evidence="6">RNA polymerase sigma factor</fullName>
    </recommendedName>
</protein>
<keyword evidence="3 6" id="KW-0731">Sigma factor</keyword>
<comment type="similarity">
    <text evidence="1 6">Belongs to the sigma-70 factor family. ECF subfamily.</text>
</comment>
<keyword evidence="10" id="KW-1185">Reference proteome</keyword>
<gene>
    <name evidence="9" type="ORF">GCM10007916_30060</name>
</gene>
<dbReference type="InterPro" id="IPR014284">
    <property type="entry name" value="RNA_pol_sigma-70_dom"/>
</dbReference>
<reference evidence="10" key="1">
    <citation type="journal article" date="2019" name="Int. J. Syst. Evol. Microbiol.">
        <title>The Global Catalogue of Microorganisms (GCM) 10K type strain sequencing project: providing services to taxonomists for standard genome sequencing and annotation.</title>
        <authorList>
            <consortium name="The Broad Institute Genomics Platform"/>
            <consortium name="The Broad Institute Genome Sequencing Center for Infectious Disease"/>
            <person name="Wu L."/>
            <person name="Ma J."/>
        </authorList>
    </citation>
    <scope>NUCLEOTIDE SEQUENCE [LARGE SCALE GENOMIC DNA]</scope>
    <source>
        <strain evidence="10">NBRC 103166</strain>
    </source>
</reference>
<comment type="caution">
    <text evidence="9">The sequence shown here is derived from an EMBL/GenBank/DDBJ whole genome shotgun (WGS) entry which is preliminary data.</text>
</comment>
<keyword evidence="5 6" id="KW-0804">Transcription</keyword>
<evidence type="ECO:0000256" key="5">
    <source>
        <dbReference type="ARBA" id="ARBA00023163"/>
    </source>
</evidence>
<feature type="domain" description="RNA polymerase sigma factor 70 region 4 type 2" evidence="8">
    <location>
        <begin position="133"/>
        <end position="183"/>
    </location>
</feature>
<dbReference type="Proteomes" id="UP001157353">
    <property type="component" value="Unassembled WGS sequence"/>
</dbReference>
<evidence type="ECO:0000256" key="2">
    <source>
        <dbReference type="ARBA" id="ARBA00023015"/>
    </source>
</evidence>
<evidence type="ECO:0000256" key="6">
    <source>
        <dbReference type="RuleBase" id="RU000716"/>
    </source>
</evidence>
<dbReference type="InterPro" id="IPR000838">
    <property type="entry name" value="RNA_pol_sigma70_ECF_CS"/>
</dbReference>
<organism evidence="9 10">
    <name type="scientific">Psychromonas marina</name>
    <dbReference type="NCBI Taxonomy" id="88364"/>
    <lineage>
        <taxon>Bacteria</taxon>
        <taxon>Pseudomonadati</taxon>
        <taxon>Pseudomonadota</taxon>
        <taxon>Gammaproteobacteria</taxon>
        <taxon>Alteromonadales</taxon>
        <taxon>Psychromonadaceae</taxon>
        <taxon>Psychromonas</taxon>
    </lineage>
</organism>
<dbReference type="Gene3D" id="1.10.1740.10">
    <property type="match status" value="1"/>
</dbReference>